<evidence type="ECO:0000313" key="2">
    <source>
        <dbReference type="EMBL" id="SVD42161.1"/>
    </source>
</evidence>
<feature type="transmembrane region" description="Helical" evidence="1">
    <location>
        <begin position="6"/>
        <end position="25"/>
    </location>
</feature>
<organism evidence="2">
    <name type="scientific">marine metagenome</name>
    <dbReference type="NCBI Taxonomy" id="408172"/>
    <lineage>
        <taxon>unclassified sequences</taxon>
        <taxon>metagenomes</taxon>
        <taxon>ecological metagenomes</taxon>
    </lineage>
</organism>
<dbReference type="EMBL" id="UINC01149587">
    <property type="protein sequence ID" value="SVD42161.1"/>
    <property type="molecule type" value="Genomic_DNA"/>
</dbReference>
<keyword evidence="1" id="KW-0812">Transmembrane</keyword>
<feature type="non-terminal residue" evidence="2">
    <location>
        <position position="28"/>
    </location>
</feature>
<keyword evidence="1" id="KW-1133">Transmembrane helix</keyword>
<accession>A0A382V8E2</accession>
<gene>
    <name evidence="2" type="ORF">METZ01_LOCUS395015</name>
</gene>
<proteinExistence type="predicted"/>
<keyword evidence="1" id="KW-0472">Membrane</keyword>
<dbReference type="AlphaFoldDB" id="A0A382V8E2"/>
<sequence length="28" mass="3024">MFGGNFLITALVTFGILMVTVKLGMFDS</sequence>
<name>A0A382V8E2_9ZZZZ</name>
<evidence type="ECO:0000256" key="1">
    <source>
        <dbReference type="SAM" id="Phobius"/>
    </source>
</evidence>
<reference evidence="2" key="1">
    <citation type="submission" date="2018-05" db="EMBL/GenBank/DDBJ databases">
        <authorList>
            <person name="Lanie J.A."/>
            <person name="Ng W.-L."/>
            <person name="Kazmierczak K.M."/>
            <person name="Andrzejewski T.M."/>
            <person name="Davidsen T.M."/>
            <person name="Wayne K.J."/>
            <person name="Tettelin H."/>
            <person name="Glass J.I."/>
            <person name="Rusch D."/>
            <person name="Podicherti R."/>
            <person name="Tsui H.-C.T."/>
            <person name="Winkler M.E."/>
        </authorList>
    </citation>
    <scope>NUCLEOTIDE SEQUENCE</scope>
</reference>
<protein>
    <submittedName>
        <fullName evidence="2">Uncharacterized protein</fullName>
    </submittedName>
</protein>